<feature type="region of interest" description="Disordered" evidence="1">
    <location>
        <begin position="82"/>
        <end position="104"/>
    </location>
</feature>
<keyword evidence="3" id="KW-1185">Reference proteome</keyword>
<dbReference type="AlphaFoldDB" id="A0A317VRZ4"/>
<feature type="compositionally biased region" description="Gly residues" evidence="1">
    <location>
        <begin position="90"/>
        <end position="104"/>
    </location>
</feature>
<dbReference type="VEuPathDB" id="FungiDB:BO83DRAFT_12951"/>
<gene>
    <name evidence="2" type="ORF">BO83DRAFT_12951</name>
</gene>
<proteinExistence type="predicted"/>
<reference evidence="2" key="1">
    <citation type="submission" date="2016-12" db="EMBL/GenBank/DDBJ databases">
        <title>The genomes of Aspergillus section Nigri reveals drivers in fungal speciation.</title>
        <authorList>
            <consortium name="DOE Joint Genome Institute"/>
            <person name="Vesth T.C."/>
            <person name="Nybo J."/>
            <person name="Theobald S."/>
            <person name="Brandl J."/>
            <person name="Frisvad J.C."/>
            <person name="Nielsen K.F."/>
            <person name="Lyhne E.K."/>
            <person name="Kogle M.E."/>
            <person name="Kuo A."/>
            <person name="Riley R."/>
            <person name="Clum A."/>
            <person name="Nolan M."/>
            <person name="Lipzen A."/>
            <person name="Salamov A."/>
            <person name="Henrissat B."/>
            <person name="Wiebenga A."/>
            <person name="De vries R.P."/>
            <person name="Grigoriev I.V."/>
            <person name="Mortensen U.H."/>
            <person name="Andersen M.R."/>
            <person name="Baker S.E."/>
        </authorList>
    </citation>
    <scope>NUCLEOTIDE SEQUENCE</scope>
    <source>
        <strain evidence="2">CBS 122712</strain>
    </source>
</reference>
<protein>
    <submittedName>
        <fullName evidence="2">Uncharacterized protein</fullName>
    </submittedName>
</protein>
<feature type="region of interest" description="Disordered" evidence="1">
    <location>
        <begin position="1"/>
        <end position="24"/>
    </location>
</feature>
<evidence type="ECO:0000313" key="2">
    <source>
        <dbReference type="EMBL" id="PWY74670.1"/>
    </source>
</evidence>
<evidence type="ECO:0000313" key="3">
    <source>
        <dbReference type="Proteomes" id="UP000246171"/>
    </source>
</evidence>
<dbReference type="GeneID" id="37048053"/>
<dbReference type="RefSeq" id="XP_025388765.1">
    <property type="nucleotide sequence ID" value="XM_025526091.1"/>
</dbReference>
<sequence>MGGIQMVMNGGHDGELQDGSGGDEKMVVVVGGDGVVGGGGGGGIGRGLRWEKRRTKEERVVVVEEEEGSELIEKGKVGKLDTRREKARGGEVGAEGNGVCGGGK</sequence>
<dbReference type="Proteomes" id="UP000246171">
    <property type="component" value="Unassembled WGS sequence"/>
</dbReference>
<dbReference type="EMBL" id="MSFU01000010">
    <property type="protein sequence ID" value="PWY74670.1"/>
    <property type="molecule type" value="Genomic_DNA"/>
</dbReference>
<accession>A0A317VRZ4</accession>
<comment type="caution">
    <text evidence="2">The sequence shown here is derived from an EMBL/GenBank/DDBJ whole genome shotgun (WGS) entry which is preliminary data.</text>
</comment>
<name>A0A317VRZ4_ASPEC</name>
<organism evidence="2 3">
    <name type="scientific">Aspergillus eucalypticola (strain CBS 122712 / IBT 29274)</name>
    <dbReference type="NCBI Taxonomy" id="1448314"/>
    <lineage>
        <taxon>Eukaryota</taxon>
        <taxon>Fungi</taxon>
        <taxon>Dikarya</taxon>
        <taxon>Ascomycota</taxon>
        <taxon>Pezizomycotina</taxon>
        <taxon>Eurotiomycetes</taxon>
        <taxon>Eurotiomycetidae</taxon>
        <taxon>Eurotiales</taxon>
        <taxon>Aspergillaceae</taxon>
        <taxon>Aspergillus</taxon>
        <taxon>Aspergillus subgen. Circumdati</taxon>
    </lineage>
</organism>
<evidence type="ECO:0000256" key="1">
    <source>
        <dbReference type="SAM" id="MobiDB-lite"/>
    </source>
</evidence>